<dbReference type="SUPFAM" id="SSF53335">
    <property type="entry name" value="S-adenosyl-L-methionine-dependent methyltransferases"/>
    <property type="match status" value="1"/>
</dbReference>
<evidence type="ECO:0000256" key="2">
    <source>
        <dbReference type="ARBA" id="ARBA00011900"/>
    </source>
</evidence>
<organism evidence="8 9">
    <name type="scientific">Spirosoma flavum</name>
    <dbReference type="NCBI Taxonomy" id="2048557"/>
    <lineage>
        <taxon>Bacteria</taxon>
        <taxon>Pseudomonadati</taxon>
        <taxon>Bacteroidota</taxon>
        <taxon>Cytophagia</taxon>
        <taxon>Cytophagales</taxon>
        <taxon>Cytophagaceae</taxon>
        <taxon>Spirosoma</taxon>
    </lineage>
</organism>
<name>A0ABW6AS66_9BACT</name>
<accession>A0ABW6AS66</accession>
<keyword evidence="5" id="KW-0949">S-adenosyl-L-methionine</keyword>
<keyword evidence="4" id="KW-0808">Transferase</keyword>
<evidence type="ECO:0000313" key="9">
    <source>
        <dbReference type="Proteomes" id="UP001597512"/>
    </source>
</evidence>
<keyword evidence="9" id="KW-1185">Reference proteome</keyword>
<evidence type="ECO:0000256" key="3">
    <source>
        <dbReference type="ARBA" id="ARBA00022603"/>
    </source>
</evidence>
<reference evidence="9" key="1">
    <citation type="journal article" date="2019" name="Int. J. Syst. Evol. Microbiol.">
        <title>The Global Catalogue of Microorganisms (GCM) 10K type strain sequencing project: providing services to taxonomists for standard genome sequencing and annotation.</title>
        <authorList>
            <consortium name="The Broad Institute Genomics Platform"/>
            <consortium name="The Broad Institute Genome Sequencing Center for Infectious Disease"/>
            <person name="Wu L."/>
            <person name="Ma J."/>
        </authorList>
    </citation>
    <scope>NUCLEOTIDE SEQUENCE [LARGE SCALE GENOMIC DNA]</scope>
    <source>
        <strain evidence="9">KCTC 52490</strain>
    </source>
</reference>
<dbReference type="EMBL" id="JBHUOM010000023">
    <property type="protein sequence ID" value="MFD2937248.1"/>
    <property type="molecule type" value="Genomic_DNA"/>
</dbReference>
<dbReference type="InterPro" id="IPR029063">
    <property type="entry name" value="SAM-dependent_MTases_sf"/>
</dbReference>
<dbReference type="Gene3D" id="1.20.1260.30">
    <property type="match status" value="1"/>
</dbReference>
<proteinExistence type="inferred from homology"/>
<dbReference type="PANTHER" id="PTHR42933:SF3">
    <property type="entry name" value="TYPE I RESTRICTION ENZYME MJAVIII METHYLASE SUBUNIT"/>
    <property type="match status" value="1"/>
</dbReference>
<dbReference type="InterPro" id="IPR051537">
    <property type="entry name" value="DNA_Adenine_Mtase"/>
</dbReference>
<dbReference type="RefSeq" id="WP_381506873.1">
    <property type="nucleotide sequence ID" value="NZ_JBHUOM010000023.1"/>
</dbReference>
<dbReference type="EC" id="2.1.1.72" evidence="2"/>
<dbReference type="Proteomes" id="UP001597512">
    <property type="component" value="Unassembled WGS sequence"/>
</dbReference>
<evidence type="ECO:0000256" key="4">
    <source>
        <dbReference type="ARBA" id="ARBA00022679"/>
    </source>
</evidence>
<keyword evidence="6" id="KW-0680">Restriction system</keyword>
<keyword evidence="3" id="KW-0489">Methyltransferase</keyword>
<comment type="caution">
    <text evidence="8">The sequence shown here is derived from an EMBL/GenBank/DDBJ whole genome shotgun (WGS) entry which is preliminary data.</text>
</comment>
<evidence type="ECO:0000256" key="7">
    <source>
        <dbReference type="ARBA" id="ARBA00047942"/>
    </source>
</evidence>
<evidence type="ECO:0000313" key="8">
    <source>
        <dbReference type="EMBL" id="MFD2937248.1"/>
    </source>
</evidence>
<sequence length="108" mass="12459">MPLQACWPEVKKATENIGMVLNKAFAAIEEVNQELNLEGVMTATKFGDKDKLSHDTLQRLLRHFNQYSLWNADRYTPDVLDDAYEYLIKQFADMRVKNGVTCIPHVGW</sequence>
<dbReference type="PANTHER" id="PTHR42933">
    <property type="entry name" value="SLR6095 PROTEIN"/>
    <property type="match status" value="1"/>
</dbReference>
<gene>
    <name evidence="8" type="ORF">ACFS25_25970</name>
</gene>
<evidence type="ECO:0000256" key="6">
    <source>
        <dbReference type="ARBA" id="ARBA00022747"/>
    </source>
</evidence>
<protein>
    <recommendedName>
        <fullName evidence="2">site-specific DNA-methyltransferase (adenine-specific)</fullName>
        <ecNumber evidence="2">2.1.1.72</ecNumber>
    </recommendedName>
</protein>
<comment type="similarity">
    <text evidence="1">Belongs to the N(4)/N(6)-methyltransferase family.</text>
</comment>
<dbReference type="InterPro" id="IPR038333">
    <property type="entry name" value="T1MK-like_N_sf"/>
</dbReference>
<evidence type="ECO:0000256" key="5">
    <source>
        <dbReference type="ARBA" id="ARBA00022691"/>
    </source>
</evidence>
<comment type="catalytic activity">
    <reaction evidence="7">
        <text>a 2'-deoxyadenosine in DNA + S-adenosyl-L-methionine = an N(6)-methyl-2'-deoxyadenosine in DNA + S-adenosyl-L-homocysteine + H(+)</text>
        <dbReference type="Rhea" id="RHEA:15197"/>
        <dbReference type="Rhea" id="RHEA-COMP:12418"/>
        <dbReference type="Rhea" id="RHEA-COMP:12419"/>
        <dbReference type="ChEBI" id="CHEBI:15378"/>
        <dbReference type="ChEBI" id="CHEBI:57856"/>
        <dbReference type="ChEBI" id="CHEBI:59789"/>
        <dbReference type="ChEBI" id="CHEBI:90615"/>
        <dbReference type="ChEBI" id="CHEBI:90616"/>
        <dbReference type="EC" id="2.1.1.72"/>
    </reaction>
</comment>
<evidence type="ECO:0000256" key="1">
    <source>
        <dbReference type="ARBA" id="ARBA00006594"/>
    </source>
</evidence>